<evidence type="ECO:0000313" key="10">
    <source>
        <dbReference type="Proteomes" id="UP000265200"/>
    </source>
</evidence>
<keyword evidence="7" id="KW-0472">Membrane</keyword>
<dbReference type="AlphaFoldDB" id="A0A3P9IEM5"/>
<proteinExistence type="inferred from homology"/>
<keyword evidence="5 8" id="KW-0732">Signal</keyword>
<sequence length="222" mass="25972">MDTWKIQLVVVTFCALVQTYQGLLSRAEQARGLSNEWESESLDMRLNNPMEDLMKRSKALRFYGLMGKRSVTKKPFQFNRRNKGEMFVGLMGRSISSGESIIRETPSEESTEIHVAEKPYSKGMIQLVQNLRLLFFYVHLYSGIAFIFCSKTNQKYRKFVLFVCRFTRGMDSNPVLTEPQKHLYNCTPTKDKAITSRFSKKKKKREKSEKKYVCNEEFYSLC</sequence>
<dbReference type="Proteomes" id="UP000265200">
    <property type="component" value="Chromosome 19"/>
</dbReference>
<dbReference type="Ensembl" id="ENSORLT00015035181.1">
    <property type="protein sequence ID" value="ENSORLP00015018517.1"/>
    <property type="gene ID" value="ENSORLG00015019551.1"/>
</dbReference>
<reference key="1">
    <citation type="journal article" date="2007" name="Nature">
        <title>The medaka draft genome and insights into vertebrate genome evolution.</title>
        <authorList>
            <person name="Kasahara M."/>
            <person name="Naruse K."/>
            <person name="Sasaki S."/>
            <person name="Nakatani Y."/>
            <person name="Qu W."/>
            <person name="Ahsan B."/>
            <person name="Yamada T."/>
            <person name="Nagayasu Y."/>
            <person name="Doi K."/>
            <person name="Kasai Y."/>
            <person name="Jindo T."/>
            <person name="Kobayashi D."/>
            <person name="Shimada A."/>
            <person name="Toyoda A."/>
            <person name="Kuroki Y."/>
            <person name="Fujiyama A."/>
            <person name="Sasaki T."/>
            <person name="Shimizu A."/>
            <person name="Asakawa S."/>
            <person name="Shimizu N."/>
            <person name="Hashimoto S."/>
            <person name="Yang J."/>
            <person name="Lee Y."/>
            <person name="Matsushima K."/>
            <person name="Sugano S."/>
            <person name="Sakaizumi M."/>
            <person name="Narita T."/>
            <person name="Ohishi K."/>
            <person name="Haga S."/>
            <person name="Ohta F."/>
            <person name="Nomoto H."/>
            <person name="Nogata K."/>
            <person name="Morishita T."/>
            <person name="Endo T."/>
            <person name="Shin-I T."/>
            <person name="Takeda H."/>
            <person name="Morishita S."/>
            <person name="Kohara Y."/>
        </authorList>
    </citation>
    <scope>NUCLEOTIDE SEQUENCE [LARGE SCALE GENOMIC DNA]</scope>
    <source>
        <strain>Hd-rR</strain>
    </source>
</reference>
<evidence type="ECO:0000256" key="2">
    <source>
        <dbReference type="ARBA" id="ARBA00007518"/>
    </source>
</evidence>
<keyword evidence="7" id="KW-1133">Transmembrane helix</keyword>
<protein>
    <submittedName>
        <fullName evidence="9">Uncharacterized protein</fullName>
    </submittedName>
</protein>
<feature type="signal peptide" evidence="8">
    <location>
        <begin position="1"/>
        <end position="22"/>
    </location>
</feature>
<organism evidence="9 10">
    <name type="scientific">Oryzias latipes</name>
    <name type="common">Japanese rice fish</name>
    <name type="synonym">Japanese killifish</name>
    <dbReference type="NCBI Taxonomy" id="8090"/>
    <lineage>
        <taxon>Eukaryota</taxon>
        <taxon>Metazoa</taxon>
        <taxon>Chordata</taxon>
        <taxon>Craniata</taxon>
        <taxon>Vertebrata</taxon>
        <taxon>Euteleostomi</taxon>
        <taxon>Actinopterygii</taxon>
        <taxon>Neopterygii</taxon>
        <taxon>Teleostei</taxon>
        <taxon>Neoteleostei</taxon>
        <taxon>Acanthomorphata</taxon>
        <taxon>Ovalentaria</taxon>
        <taxon>Atherinomorphae</taxon>
        <taxon>Beloniformes</taxon>
        <taxon>Adrianichthyidae</taxon>
        <taxon>Oryziinae</taxon>
        <taxon>Oryzias</taxon>
    </lineage>
</organism>
<evidence type="ECO:0000313" key="9">
    <source>
        <dbReference type="Ensembl" id="ENSORLP00015018517.1"/>
    </source>
</evidence>
<reference evidence="9" key="3">
    <citation type="submission" date="2025-08" db="UniProtKB">
        <authorList>
            <consortium name="Ensembl"/>
        </authorList>
    </citation>
    <scope>IDENTIFICATION</scope>
    <source>
        <strain evidence="9">HSOK</strain>
    </source>
</reference>
<reference evidence="9 10" key="2">
    <citation type="submission" date="2017-04" db="EMBL/GenBank/DDBJ databases">
        <title>CpG methylation of centromeres and impact of large insertions on vertebrate speciation.</title>
        <authorList>
            <person name="Ichikawa K."/>
            <person name="Yoshimura J."/>
            <person name="Morishita S."/>
        </authorList>
    </citation>
    <scope>NUCLEOTIDE SEQUENCE</scope>
    <source>
        <strain evidence="9 10">HSOK</strain>
    </source>
</reference>
<evidence type="ECO:0000256" key="3">
    <source>
        <dbReference type="ARBA" id="ARBA00022525"/>
    </source>
</evidence>
<evidence type="ECO:0000256" key="6">
    <source>
        <dbReference type="ARBA" id="ARBA00022815"/>
    </source>
</evidence>
<evidence type="ECO:0000256" key="8">
    <source>
        <dbReference type="SAM" id="SignalP"/>
    </source>
</evidence>
<feature type="transmembrane region" description="Helical" evidence="7">
    <location>
        <begin position="131"/>
        <end position="149"/>
    </location>
</feature>
<reference evidence="9" key="4">
    <citation type="submission" date="2025-09" db="UniProtKB">
        <authorList>
            <consortium name="Ensembl"/>
        </authorList>
    </citation>
    <scope>IDENTIFICATION</scope>
    <source>
        <strain evidence="9">HSOK</strain>
    </source>
</reference>
<evidence type="ECO:0000256" key="5">
    <source>
        <dbReference type="ARBA" id="ARBA00022729"/>
    </source>
</evidence>
<dbReference type="PANTHER" id="PTHR11250">
    <property type="entry name" value="TACHYKININ"/>
    <property type="match status" value="1"/>
</dbReference>
<comment type="subcellular location">
    <subcellularLocation>
        <location evidence="1">Secreted</location>
    </subcellularLocation>
</comment>
<keyword evidence="6" id="KW-0027">Amidation</keyword>
<dbReference type="GO" id="GO:0005576">
    <property type="term" value="C:extracellular region"/>
    <property type="evidence" value="ECO:0007669"/>
    <property type="project" value="UniProtKB-SubCell"/>
</dbReference>
<keyword evidence="3" id="KW-0964">Secreted</keyword>
<dbReference type="PROSITE" id="PS00267">
    <property type="entry name" value="TACHYKININ"/>
    <property type="match status" value="1"/>
</dbReference>
<evidence type="ECO:0000256" key="1">
    <source>
        <dbReference type="ARBA" id="ARBA00004613"/>
    </source>
</evidence>
<dbReference type="PANTHER" id="PTHR11250:SF5">
    <property type="entry name" value="PROTACHYKININ-1-LIKE ISOFORM X1-RELATED"/>
    <property type="match status" value="1"/>
</dbReference>
<comment type="similarity">
    <text evidence="2">Belongs to the tachykinin family.</text>
</comment>
<accession>A0A3P9IEM5</accession>
<keyword evidence="7" id="KW-0812">Transmembrane</keyword>
<keyword evidence="4" id="KW-0165">Cleavage on pair of basic residues</keyword>
<name>A0A3P9IEM5_ORYLA</name>
<evidence type="ECO:0000256" key="4">
    <source>
        <dbReference type="ARBA" id="ARBA00022685"/>
    </source>
</evidence>
<evidence type="ECO:0000256" key="7">
    <source>
        <dbReference type="SAM" id="Phobius"/>
    </source>
</evidence>
<feature type="chain" id="PRO_5018067734" evidence="8">
    <location>
        <begin position="23"/>
        <end position="222"/>
    </location>
</feature>
<dbReference type="InterPro" id="IPR013055">
    <property type="entry name" value="Tachy_Neuro_lke_CS"/>
</dbReference>